<protein>
    <recommendedName>
        <fullName evidence="3">N-acetyl-D-glucosamine kinase</fullName>
        <ecNumber evidence="2">2.7.1.59</ecNumber>
    </recommendedName>
    <alternativeName>
        <fullName evidence="4">GlcNAc kinase</fullName>
    </alternativeName>
</protein>
<accession>A0A0C9YFM1</accession>
<feature type="domain" description="ATPase BadF/BadG/BcrA/BcrD type" evidence="5">
    <location>
        <begin position="7"/>
        <end position="343"/>
    </location>
</feature>
<dbReference type="Pfam" id="PF01869">
    <property type="entry name" value="BcrAD_BadFG"/>
    <property type="match status" value="1"/>
</dbReference>
<dbReference type="SUPFAM" id="SSF53067">
    <property type="entry name" value="Actin-like ATPase domain"/>
    <property type="match status" value="2"/>
</dbReference>
<dbReference type="PANTHER" id="PTHR43190:SF3">
    <property type="entry name" value="N-ACETYL-D-GLUCOSAMINE KINASE"/>
    <property type="match status" value="1"/>
</dbReference>
<sequence>MSLYLCVDCGGTKTSAVICNDDGSILGRAAGGPSNLTYLSLEAFLSSVADTVSNALQVSNKSSTLPPDGRSPFSAAWFGVSGADSPAAIAKITPSLSALLAIPAGPRLVITNDTHLLAAPVRMYPDVSHAIAVIAGTGSNSVSFVEKDGAIEELARAGGWGWILGDEGGGFYVGRETMRQILMEEDKASIGALTPAESKLRDRVLERFGVKSVMEILGGVYFPDPLPDASPSLLPQGMTREKRLSSLCPLVFSAAFEDGDWLALRILGACASSLASQIAVLLAGPTDNSPRLVRAGESVISFGGSLAGVERYRKMILDDLAHHGHVFRRVEFIDDPAAVGAIGLAASYTQGQP</sequence>
<dbReference type="OrthoDB" id="311172at2759"/>
<dbReference type="EMBL" id="KN838539">
    <property type="protein sequence ID" value="KIK09207.1"/>
    <property type="molecule type" value="Genomic_DNA"/>
</dbReference>
<comment type="similarity">
    <text evidence="1">Belongs to the eukaryotic-type N-acetylglucosamine kinase family.</text>
</comment>
<reference evidence="7" key="2">
    <citation type="submission" date="2015-01" db="EMBL/GenBank/DDBJ databases">
        <title>Evolutionary Origins and Diversification of the Mycorrhizal Mutualists.</title>
        <authorList>
            <consortium name="DOE Joint Genome Institute"/>
            <consortium name="Mycorrhizal Genomics Consortium"/>
            <person name="Kohler A."/>
            <person name="Kuo A."/>
            <person name="Nagy L.G."/>
            <person name="Floudas D."/>
            <person name="Copeland A."/>
            <person name="Barry K.W."/>
            <person name="Cichocki N."/>
            <person name="Veneault-Fourrey C."/>
            <person name="LaButti K."/>
            <person name="Lindquist E.A."/>
            <person name="Lipzen A."/>
            <person name="Lundell T."/>
            <person name="Morin E."/>
            <person name="Murat C."/>
            <person name="Riley R."/>
            <person name="Ohm R."/>
            <person name="Sun H."/>
            <person name="Tunlid A."/>
            <person name="Henrissat B."/>
            <person name="Grigoriev I.V."/>
            <person name="Hibbett D.S."/>
            <person name="Martin F."/>
        </authorList>
    </citation>
    <scope>NUCLEOTIDE SEQUENCE [LARGE SCALE GENOMIC DNA]</scope>
    <source>
        <strain evidence="7">LaAM-08-1</strain>
    </source>
</reference>
<dbReference type="InterPro" id="IPR052519">
    <property type="entry name" value="Euk-type_GlcNAc_Kinase"/>
</dbReference>
<evidence type="ECO:0000313" key="7">
    <source>
        <dbReference type="Proteomes" id="UP000054477"/>
    </source>
</evidence>
<dbReference type="Gene3D" id="3.30.420.40">
    <property type="match status" value="2"/>
</dbReference>
<evidence type="ECO:0000313" key="6">
    <source>
        <dbReference type="EMBL" id="KIK09207.1"/>
    </source>
</evidence>
<dbReference type="STRING" id="1095629.A0A0C9YFM1"/>
<dbReference type="PANTHER" id="PTHR43190">
    <property type="entry name" value="N-ACETYL-D-GLUCOSAMINE KINASE"/>
    <property type="match status" value="1"/>
</dbReference>
<dbReference type="CDD" id="cd24007">
    <property type="entry name" value="ASKHA_NBD_eukNAGK-like"/>
    <property type="match status" value="1"/>
</dbReference>
<name>A0A0C9YFM1_9AGAR</name>
<dbReference type="InterPro" id="IPR002731">
    <property type="entry name" value="ATPase_BadF"/>
</dbReference>
<gene>
    <name evidence="6" type="ORF">K443DRAFT_874</name>
</gene>
<keyword evidence="7" id="KW-1185">Reference proteome</keyword>
<dbReference type="EC" id="2.7.1.59" evidence="2"/>
<evidence type="ECO:0000256" key="1">
    <source>
        <dbReference type="ARBA" id="ARBA00006198"/>
    </source>
</evidence>
<dbReference type="InterPro" id="IPR043129">
    <property type="entry name" value="ATPase_NBD"/>
</dbReference>
<dbReference type="GO" id="GO:0045127">
    <property type="term" value="F:N-acetylglucosamine kinase activity"/>
    <property type="evidence" value="ECO:0007669"/>
    <property type="project" value="UniProtKB-EC"/>
</dbReference>
<organism evidence="6 7">
    <name type="scientific">Laccaria amethystina LaAM-08-1</name>
    <dbReference type="NCBI Taxonomy" id="1095629"/>
    <lineage>
        <taxon>Eukaryota</taxon>
        <taxon>Fungi</taxon>
        <taxon>Dikarya</taxon>
        <taxon>Basidiomycota</taxon>
        <taxon>Agaricomycotina</taxon>
        <taxon>Agaricomycetes</taxon>
        <taxon>Agaricomycetidae</taxon>
        <taxon>Agaricales</taxon>
        <taxon>Agaricineae</taxon>
        <taxon>Hydnangiaceae</taxon>
        <taxon>Laccaria</taxon>
    </lineage>
</organism>
<reference evidence="6 7" key="1">
    <citation type="submission" date="2014-04" db="EMBL/GenBank/DDBJ databases">
        <authorList>
            <consortium name="DOE Joint Genome Institute"/>
            <person name="Kuo A."/>
            <person name="Kohler A."/>
            <person name="Nagy L.G."/>
            <person name="Floudas D."/>
            <person name="Copeland A."/>
            <person name="Barry K.W."/>
            <person name="Cichocki N."/>
            <person name="Veneault-Fourrey C."/>
            <person name="LaButti K."/>
            <person name="Lindquist E.A."/>
            <person name="Lipzen A."/>
            <person name="Lundell T."/>
            <person name="Morin E."/>
            <person name="Murat C."/>
            <person name="Sun H."/>
            <person name="Tunlid A."/>
            <person name="Henrissat B."/>
            <person name="Grigoriev I.V."/>
            <person name="Hibbett D.S."/>
            <person name="Martin F."/>
            <person name="Nordberg H.P."/>
            <person name="Cantor M.N."/>
            <person name="Hua S.X."/>
        </authorList>
    </citation>
    <scope>NUCLEOTIDE SEQUENCE [LARGE SCALE GENOMIC DNA]</scope>
    <source>
        <strain evidence="6 7">LaAM-08-1</strain>
    </source>
</reference>
<proteinExistence type="inferred from homology"/>
<evidence type="ECO:0000256" key="2">
    <source>
        <dbReference type="ARBA" id="ARBA00012122"/>
    </source>
</evidence>
<evidence type="ECO:0000259" key="5">
    <source>
        <dbReference type="Pfam" id="PF01869"/>
    </source>
</evidence>
<dbReference type="HOGENOM" id="CLU_016274_7_0_1"/>
<dbReference type="AlphaFoldDB" id="A0A0C9YFM1"/>
<dbReference type="Proteomes" id="UP000054477">
    <property type="component" value="Unassembled WGS sequence"/>
</dbReference>
<evidence type="ECO:0000256" key="3">
    <source>
        <dbReference type="ARBA" id="ARBA00014974"/>
    </source>
</evidence>
<evidence type="ECO:0000256" key="4">
    <source>
        <dbReference type="ARBA" id="ARBA00031123"/>
    </source>
</evidence>